<feature type="transmembrane region" description="Helical" evidence="7">
    <location>
        <begin position="438"/>
        <end position="460"/>
    </location>
</feature>
<feature type="transmembrane region" description="Helical" evidence="7">
    <location>
        <begin position="172"/>
        <end position="194"/>
    </location>
</feature>
<comment type="cofactor">
    <cofactor evidence="1">
        <name>Zn(2+)</name>
        <dbReference type="ChEBI" id="CHEBI:29105"/>
    </cofactor>
</comment>
<dbReference type="EMBL" id="JAELYA010000001">
    <property type="protein sequence ID" value="MBO3273680.1"/>
    <property type="molecule type" value="Genomic_DNA"/>
</dbReference>
<keyword evidence="3" id="KW-0479">Metal-binding</keyword>
<keyword evidence="4" id="KW-0378">Hydrolase</keyword>
<gene>
    <name evidence="9" type="ORF">JFY56_00390</name>
</gene>
<feature type="transmembrane region" description="Helical" evidence="7">
    <location>
        <begin position="400"/>
        <end position="418"/>
    </location>
</feature>
<name>A0ABS3TJ47_9PSED</name>
<evidence type="ECO:0000256" key="4">
    <source>
        <dbReference type="ARBA" id="ARBA00022801"/>
    </source>
</evidence>
<dbReference type="Gene3D" id="3.30.2010.10">
    <property type="entry name" value="Metalloproteases ('zincins'), catalytic domain"/>
    <property type="match status" value="1"/>
</dbReference>
<dbReference type="Proteomes" id="UP000669060">
    <property type="component" value="Unassembled WGS sequence"/>
</dbReference>
<keyword evidence="7" id="KW-0472">Membrane</keyword>
<keyword evidence="7" id="KW-0812">Transmembrane</keyword>
<evidence type="ECO:0000256" key="1">
    <source>
        <dbReference type="ARBA" id="ARBA00001947"/>
    </source>
</evidence>
<protein>
    <submittedName>
        <fullName evidence="9">M48 family metalloprotease</fullName>
    </submittedName>
</protein>
<evidence type="ECO:0000256" key="7">
    <source>
        <dbReference type="SAM" id="Phobius"/>
    </source>
</evidence>
<feature type="transmembrane region" description="Helical" evidence="7">
    <location>
        <begin position="226"/>
        <end position="245"/>
    </location>
</feature>
<evidence type="ECO:0000256" key="5">
    <source>
        <dbReference type="ARBA" id="ARBA00022833"/>
    </source>
</evidence>
<feature type="transmembrane region" description="Helical" evidence="7">
    <location>
        <begin position="472"/>
        <end position="494"/>
    </location>
</feature>
<feature type="domain" description="Peptidase M48" evidence="8">
    <location>
        <begin position="90"/>
        <end position="302"/>
    </location>
</feature>
<feature type="transmembrane region" description="Helical" evidence="7">
    <location>
        <begin position="49"/>
        <end position="67"/>
    </location>
</feature>
<evidence type="ECO:0000313" key="9">
    <source>
        <dbReference type="EMBL" id="MBO3273680.1"/>
    </source>
</evidence>
<keyword evidence="7" id="KW-1133">Transmembrane helix</keyword>
<evidence type="ECO:0000256" key="3">
    <source>
        <dbReference type="ARBA" id="ARBA00022723"/>
    </source>
</evidence>
<evidence type="ECO:0000313" key="10">
    <source>
        <dbReference type="Proteomes" id="UP000669060"/>
    </source>
</evidence>
<keyword evidence="5" id="KW-0862">Zinc</keyword>
<feature type="transmembrane region" description="Helical" evidence="7">
    <location>
        <begin position="320"/>
        <end position="339"/>
    </location>
</feature>
<accession>A0ABS3TJ47</accession>
<feature type="transmembrane region" description="Helical" evidence="7">
    <location>
        <begin position="359"/>
        <end position="379"/>
    </location>
</feature>
<evidence type="ECO:0000256" key="6">
    <source>
        <dbReference type="ARBA" id="ARBA00023049"/>
    </source>
</evidence>
<keyword evidence="10" id="KW-1185">Reference proteome</keyword>
<dbReference type="Pfam" id="PF01435">
    <property type="entry name" value="Peptidase_M48"/>
    <property type="match status" value="1"/>
</dbReference>
<organism evidence="9 10">
    <name type="scientific">Pseudomonas schmalbachii</name>
    <dbReference type="NCBI Taxonomy" id="2816993"/>
    <lineage>
        <taxon>Bacteria</taxon>
        <taxon>Pseudomonadati</taxon>
        <taxon>Pseudomonadota</taxon>
        <taxon>Gammaproteobacteria</taxon>
        <taxon>Pseudomonadales</taxon>
        <taxon>Pseudomonadaceae</taxon>
        <taxon>Pseudomonas</taxon>
    </lineage>
</organism>
<evidence type="ECO:0000256" key="2">
    <source>
        <dbReference type="ARBA" id="ARBA00022670"/>
    </source>
</evidence>
<evidence type="ECO:0000259" key="8">
    <source>
        <dbReference type="Pfam" id="PF01435"/>
    </source>
</evidence>
<keyword evidence="2" id="KW-0645">Protease</keyword>
<dbReference type="GO" id="GO:0008237">
    <property type="term" value="F:metallopeptidase activity"/>
    <property type="evidence" value="ECO:0007669"/>
    <property type="project" value="UniProtKB-KW"/>
</dbReference>
<keyword evidence="6 9" id="KW-0482">Metalloprotease</keyword>
<feature type="transmembrane region" description="Helical" evidence="7">
    <location>
        <begin position="514"/>
        <end position="533"/>
    </location>
</feature>
<dbReference type="RefSeq" id="WP_208311513.1">
    <property type="nucleotide sequence ID" value="NZ_JAELYA010000001.1"/>
</dbReference>
<comment type="caution">
    <text evidence="9">The sequence shown here is derived from an EMBL/GenBank/DDBJ whole genome shotgun (WGS) entry which is preliminary data.</text>
</comment>
<proteinExistence type="predicted"/>
<dbReference type="InterPro" id="IPR001915">
    <property type="entry name" value="Peptidase_M48"/>
</dbReference>
<reference evidence="9 10" key="1">
    <citation type="submission" date="2020-12" db="EMBL/GenBank/DDBJ databases">
        <title>Pseudomonas schmalbachii sp. nov. isolated from millipede gut.</title>
        <authorList>
            <person name="Shelomi M."/>
        </authorList>
    </citation>
    <scope>NUCLEOTIDE SEQUENCE [LARGE SCALE GENOMIC DNA]</scope>
    <source>
        <strain evidence="9 10">Milli4</strain>
    </source>
</reference>
<sequence length="557" mass="62872">MAVLSPDVYPSGTNQRFSVFILTAGAQAWILGDWYANFLPPPFSQINDVYVSALVSAYIYLLAYLIYMLHPRAIIKKEDLKEIDPNPPSNVRSAVNNLAEKMECQAPRIFVSENYRRQAAKVFGLGPQKILKMDGGLILMSARNPEKFEAIILHELAHVRNGDIFKGYYSRCLFWVAVIATVPIILFRGLSYIVDFIDVYPEILVHFDAGNYRWFILWHLQNIPRFLSNVVPFLFMQLILAIEYCSILRAREHHADWTASVNGAQKTLISIFENSKSISKKTIPPLFKKHPDLLKRASFILHPEKTAFEISGLDAFLTSYAVYTILQITLLIIELPFFAISGHSPSEADWSDNLSSILMVSPILLAGLIYSAVIWSKMVQKFSAGEWLKKSGWGTITKRFIHISCFSTLGVLAGEFFWPEELFSAITATELAESIRSALFFLPAMLISAYFVFISTRFGISRSEGRRKPKSLFIVGHIIGVFGFNIGVAFSIYLTRTPELSGRLESLGIPLLPMAISGIIQNTIYIAIMFWLLKIFLRRRSKVSPEALAPAWLLASE</sequence>